<protein>
    <submittedName>
        <fullName evidence="1">Putative secreted protein</fullName>
    </submittedName>
</protein>
<organism evidence="1">
    <name type="scientific">Anopheles triannulatus</name>
    <dbReference type="NCBI Taxonomy" id="58253"/>
    <lineage>
        <taxon>Eukaryota</taxon>
        <taxon>Metazoa</taxon>
        <taxon>Ecdysozoa</taxon>
        <taxon>Arthropoda</taxon>
        <taxon>Hexapoda</taxon>
        <taxon>Insecta</taxon>
        <taxon>Pterygota</taxon>
        <taxon>Neoptera</taxon>
        <taxon>Endopterygota</taxon>
        <taxon>Diptera</taxon>
        <taxon>Nematocera</taxon>
        <taxon>Culicoidea</taxon>
        <taxon>Culicidae</taxon>
        <taxon>Anophelinae</taxon>
        <taxon>Anopheles</taxon>
    </lineage>
</organism>
<name>A0A2M4B4E0_9DIPT</name>
<sequence length="95" mass="10414">MNHLVLNGTFVSPGVLAEPIHQLHSSFVHAPGVLAKPIHRCANQFPKIPFLNTVHSGVGPSTLHFGRSNRIVRLFRETVRVDRAAAKSSTSVQVR</sequence>
<dbReference type="EMBL" id="GGFK01014367">
    <property type="protein sequence ID" value="MBW47688.1"/>
    <property type="molecule type" value="Transcribed_RNA"/>
</dbReference>
<evidence type="ECO:0000313" key="1">
    <source>
        <dbReference type="EMBL" id="MBW47688.1"/>
    </source>
</evidence>
<proteinExistence type="predicted"/>
<reference evidence="1" key="1">
    <citation type="submission" date="2018-01" db="EMBL/GenBank/DDBJ databases">
        <title>An insight into the sialome of Amazonian anophelines.</title>
        <authorList>
            <person name="Ribeiro J.M."/>
            <person name="Scarpassa V."/>
            <person name="Calvo E."/>
        </authorList>
    </citation>
    <scope>NUCLEOTIDE SEQUENCE</scope>
    <source>
        <tissue evidence="1">Salivary glands</tissue>
    </source>
</reference>
<dbReference type="AlphaFoldDB" id="A0A2M4B4E0"/>
<accession>A0A2M4B4E0</accession>